<dbReference type="GO" id="GO:0015074">
    <property type="term" value="P:DNA integration"/>
    <property type="evidence" value="ECO:0007669"/>
    <property type="project" value="InterPro"/>
</dbReference>
<protein>
    <recommendedName>
        <fullName evidence="1">Integrase catalytic domain-containing protein</fullName>
    </recommendedName>
</protein>
<dbReference type="Pfam" id="PF00665">
    <property type="entry name" value="rve"/>
    <property type="match status" value="1"/>
</dbReference>
<reference evidence="2 3" key="1">
    <citation type="submission" date="2017-09" db="EMBL/GenBank/DDBJ databases">
        <title>Depth-based differentiation of microbial function through sediment-hosted aquifers and enrichment of novel symbionts in the deep terrestrial subsurface.</title>
        <authorList>
            <person name="Probst A.J."/>
            <person name="Ladd B."/>
            <person name="Jarett J.K."/>
            <person name="Geller-Mcgrath D.E."/>
            <person name="Sieber C.M."/>
            <person name="Emerson J.B."/>
            <person name="Anantharaman K."/>
            <person name="Thomas B.C."/>
            <person name="Malmstrom R."/>
            <person name="Stieglmeier M."/>
            <person name="Klingl A."/>
            <person name="Woyke T."/>
            <person name="Ryan C.M."/>
            <person name="Banfield J.F."/>
        </authorList>
    </citation>
    <scope>NUCLEOTIDE SEQUENCE [LARGE SCALE GENOMIC DNA]</scope>
    <source>
        <strain evidence="2">CG11_big_fil_rev_8_21_14_0_20_36_20</strain>
    </source>
</reference>
<dbReference type="Pfam" id="PF13333">
    <property type="entry name" value="rve_2"/>
    <property type="match status" value="1"/>
</dbReference>
<dbReference type="InterPro" id="IPR001584">
    <property type="entry name" value="Integrase_cat-core"/>
</dbReference>
<dbReference type="SUPFAM" id="SSF53098">
    <property type="entry name" value="Ribonuclease H-like"/>
    <property type="match status" value="1"/>
</dbReference>
<accession>A0A2H0NDC1</accession>
<dbReference type="InterPro" id="IPR012337">
    <property type="entry name" value="RNaseH-like_sf"/>
</dbReference>
<dbReference type="GO" id="GO:0003676">
    <property type="term" value="F:nucleic acid binding"/>
    <property type="evidence" value="ECO:0007669"/>
    <property type="project" value="InterPro"/>
</dbReference>
<dbReference type="InterPro" id="IPR050900">
    <property type="entry name" value="Transposase_IS3/IS150/IS904"/>
</dbReference>
<dbReference type="Gene3D" id="3.30.420.10">
    <property type="entry name" value="Ribonuclease H-like superfamily/Ribonuclease H"/>
    <property type="match status" value="1"/>
</dbReference>
<dbReference type="PANTHER" id="PTHR46889:SF5">
    <property type="entry name" value="INTEGRASE PROTEIN"/>
    <property type="match status" value="1"/>
</dbReference>
<evidence type="ECO:0000313" key="3">
    <source>
        <dbReference type="Proteomes" id="UP000230564"/>
    </source>
</evidence>
<dbReference type="InterPro" id="IPR036397">
    <property type="entry name" value="RNaseH_sf"/>
</dbReference>
<gene>
    <name evidence="2" type="ORF">COV55_05095</name>
</gene>
<organism evidence="2 3">
    <name type="scientific">Candidatus Komeilibacteria bacterium CG11_big_fil_rev_8_21_14_0_20_36_20</name>
    <dbReference type="NCBI Taxonomy" id="1974477"/>
    <lineage>
        <taxon>Bacteria</taxon>
        <taxon>Candidatus Komeiliibacteriota</taxon>
    </lineage>
</organism>
<dbReference type="PANTHER" id="PTHR46889">
    <property type="entry name" value="TRANSPOSASE INSF FOR INSERTION SEQUENCE IS3B-RELATED"/>
    <property type="match status" value="1"/>
</dbReference>
<dbReference type="PROSITE" id="PS50994">
    <property type="entry name" value="INTEGRASE"/>
    <property type="match status" value="1"/>
</dbReference>
<dbReference type="InterPro" id="IPR048020">
    <property type="entry name" value="Transpos_IS3"/>
</dbReference>
<comment type="caution">
    <text evidence="2">The sequence shown here is derived from an EMBL/GenBank/DDBJ whole genome shotgun (WGS) entry which is preliminary data.</text>
</comment>
<name>A0A2H0NDC1_9BACT</name>
<dbReference type="Pfam" id="PF13276">
    <property type="entry name" value="HTH_21"/>
    <property type="match status" value="1"/>
</dbReference>
<dbReference type="EMBL" id="PCWQ01000023">
    <property type="protein sequence ID" value="PIR06076.1"/>
    <property type="molecule type" value="Genomic_DNA"/>
</dbReference>
<feature type="domain" description="Integrase catalytic" evidence="1">
    <location>
        <begin position="105"/>
        <end position="266"/>
    </location>
</feature>
<dbReference type="Proteomes" id="UP000230564">
    <property type="component" value="Unassembled WGS sequence"/>
</dbReference>
<evidence type="ECO:0000259" key="1">
    <source>
        <dbReference type="PROSITE" id="PS50994"/>
    </source>
</evidence>
<sequence>MCEIARVSRSGYYQWIKSQQNKPKDYDDYLLIKEVFDRGRRKLGWRSIQMKLKDQDIKMNHKKIVRIKKKYNLITRIRRRNPYKQILKKSREHRTFDNILNRNFKQTEPKQVFCTDITYLPFNKQIAYLSAVKDIASREIVGWNLSRHLKIDIVFDTITNMRESQDSLADIMIHSDQGFHYTSPTYIAKIKKLKMIQSMSRKGNCIDNSPIETFFGHFKDEVDYKHCSSFEELKDLTSKYINYYNTRRRQWNLKKMTPVEYRNHLLSLKTPENSVH</sequence>
<proteinExistence type="predicted"/>
<dbReference type="NCBIfam" id="NF033516">
    <property type="entry name" value="transpos_IS3"/>
    <property type="match status" value="1"/>
</dbReference>
<dbReference type="InterPro" id="IPR025948">
    <property type="entry name" value="HTH-like_dom"/>
</dbReference>
<dbReference type="AlphaFoldDB" id="A0A2H0NDC1"/>
<evidence type="ECO:0000313" key="2">
    <source>
        <dbReference type="EMBL" id="PIR06076.1"/>
    </source>
</evidence>